<comment type="subcellular location">
    <subcellularLocation>
        <location evidence="1">Cell projection</location>
        <location evidence="1">Cilium</location>
    </subcellularLocation>
    <subcellularLocation>
        <location evidence="2">Cytoplasm</location>
        <location evidence="2">Cytoskeleton</location>
    </subcellularLocation>
</comment>
<dbReference type="Proteomes" id="UP001353858">
    <property type="component" value="Unassembled WGS sequence"/>
</dbReference>
<dbReference type="PANTHER" id="PTHR33865:SF3">
    <property type="entry name" value="PROTEIN FAM183B"/>
    <property type="match status" value="1"/>
</dbReference>
<evidence type="ECO:0000256" key="4">
    <source>
        <dbReference type="ARBA" id="ARBA00023212"/>
    </source>
</evidence>
<comment type="similarity">
    <text evidence="6">Belongs to the CFAP144 family.</text>
</comment>
<gene>
    <name evidence="7" type="ORF">RN001_011525</name>
</gene>
<reference evidence="8" key="1">
    <citation type="submission" date="2023-01" db="EMBL/GenBank/DDBJ databases">
        <title>Key to firefly adult light organ development and bioluminescence: homeobox transcription factors regulate luciferase expression and transportation to peroxisome.</title>
        <authorList>
            <person name="Fu X."/>
        </authorList>
    </citation>
    <scope>NUCLEOTIDE SEQUENCE [LARGE SCALE GENOMIC DNA]</scope>
</reference>
<keyword evidence="3" id="KW-0963">Cytoplasm</keyword>
<dbReference type="AlphaFoldDB" id="A0AAN7QDX5"/>
<evidence type="ECO:0000313" key="8">
    <source>
        <dbReference type="Proteomes" id="UP001353858"/>
    </source>
</evidence>
<keyword evidence="8" id="KW-1185">Reference proteome</keyword>
<evidence type="ECO:0000256" key="1">
    <source>
        <dbReference type="ARBA" id="ARBA00004138"/>
    </source>
</evidence>
<dbReference type="GO" id="GO:0097546">
    <property type="term" value="C:ciliary base"/>
    <property type="evidence" value="ECO:0007669"/>
    <property type="project" value="TreeGrafter"/>
</dbReference>
<organism evidence="7 8">
    <name type="scientific">Aquatica leii</name>
    <dbReference type="NCBI Taxonomy" id="1421715"/>
    <lineage>
        <taxon>Eukaryota</taxon>
        <taxon>Metazoa</taxon>
        <taxon>Ecdysozoa</taxon>
        <taxon>Arthropoda</taxon>
        <taxon>Hexapoda</taxon>
        <taxon>Insecta</taxon>
        <taxon>Pterygota</taxon>
        <taxon>Neoptera</taxon>
        <taxon>Endopterygota</taxon>
        <taxon>Coleoptera</taxon>
        <taxon>Polyphaga</taxon>
        <taxon>Elateriformia</taxon>
        <taxon>Elateroidea</taxon>
        <taxon>Lampyridae</taxon>
        <taxon>Luciolinae</taxon>
        <taxon>Aquatica</taxon>
    </lineage>
</organism>
<dbReference type="GO" id="GO:0005856">
    <property type="term" value="C:cytoskeleton"/>
    <property type="evidence" value="ECO:0007669"/>
    <property type="project" value="UniProtKB-SubCell"/>
</dbReference>
<evidence type="ECO:0000256" key="2">
    <source>
        <dbReference type="ARBA" id="ARBA00004245"/>
    </source>
</evidence>
<evidence type="ECO:0000256" key="5">
    <source>
        <dbReference type="ARBA" id="ARBA00023273"/>
    </source>
</evidence>
<dbReference type="PANTHER" id="PTHR33865">
    <property type="entry name" value="PROTEIN FAM183B"/>
    <property type="match status" value="1"/>
</dbReference>
<sequence>MSKKVTERFLKERYEKDDALFTVYDQYTANYFKQIITGKFYSTHDTLDLSKADMNIVDAIKRAKVKIPKNKYDWPVTESHRYGWYKPVVELDRQDRRFYCPVTVAPFITHEILLRLDKTMEKPKFVGIPFKL</sequence>
<keyword evidence="4" id="KW-0206">Cytoskeleton</keyword>
<protein>
    <submittedName>
        <fullName evidence="7">Uncharacterized protein</fullName>
    </submittedName>
</protein>
<accession>A0AAN7QDX5</accession>
<comment type="caution">
    <text evidence="7">The sequence shown here is derived from an EMBL/GenBank/DDBJ whole genome shotgun (WGS) entry which is preliminary data.</text>
</comment>
<evidence type="ECO:0000256" key="6">
    <source>
        <dbReference type="ARBA" id="ARBA00034777"/>
    </source>
</evidence>
<name>A0AAN7QDX5_9COLE</name>
<proteinExistence type="inferred from homology"/>
<evidence type="ECO:0000313" key="7">
    <source>
        <dbReference type="EMBL" id="KAK4875103.1"/>
    </source>
</evidence>
<dbReference type="InterPro" id="IPR029214">
    <property type="entry name" value="CFAP144"/>
</dbReference>
<evidence type="ECO:0000256" key="3">
    <source>
        <dbReference type="ARBA" id="ARBA00022490"/>
    </source>
</evidence>
<dbReference type="Pfam" id="PF14886">
    <property type="entry name" value="FAM183"/>
    <property type="match status" value="1"/>
</dbReference>
<keyword evidence="5" id="KW-0966">Cell projection</keyword>
<dbReference type="EMBL" id="JARPUR010000005">
    <property type="protein sequence ID" value="KAK4875103.1"/>
    <property type="molecule type" value="Genomic_DNA"/>
</dbReference>